<evidence type="ECO:0000259" key="22">
    <source>
        <dbReference type="PROSITE" id="PS50103"/>
    </source>
</evidence>
<evidence type="ECO:0000256" key="11">
    <source>
        <dbReference type="ARBA" id="ARBA00022771"/>
    </source>
</evidence>
<dbReference type="GO" id="GO:0071555">
    <property type="term" value="P:cell wall organization"/>
    <property type="evidence" value="ECO:0007669"/>
    <property type="project" value="UniProtKB-KW"/>
</dbReference>
<feature type="region of interest" description="Disordered" evidence="20">
    <location>
        <begin position="77"/>
        <end position="96"/>
    </location>
</feature>
<evidence type="ECO:0000256" key="17">
    <source>
        <dbReference type="ARBA" id="ARBA00023316"/>
    </source>
</evidence>
<feature type="compositionally biased region" description="Low complexity" evidence="20">
    <location>
        <begin position="832"/>
        <end position="841"/>
    </location>
</feature>
<dbReference type="PANTHER" id="PTHR32093:SF115">
    <property type="entry name" value="LEUCINE-RICH REPEAT EXTENSIN-LIKE PROTEIN 2"/>
    <property type="match status" value="1"/>
</dbReference>
<dbReference type="InterPro" id="IPR013210">
    <property type="entry name" value="LRR_N_plant-typ"/>
</dbReference>
<evidence type="ECO:0000256" key="19">
    <source>
        <dbReference type="PROSITE-ProRule" id="PRU00723"/>
    </source>
</evidence>
<dbReference type="Proteomes" id="UP001428341">
    <property type="component" value="Unassembled WGS sequence"/>
</dbReference>
<evidence type="ECO:0000256" key="13">
    <source>
        <dbReference type="ARBA" id="ARBA00022989"/>
    </source>
</evidence>
<dbReference type="InterPro" id="IPR000571">
    <property type="entry name" value="Znf_CCCH"/>
</dbReference>
<feature type="compositionally biased region" description="Low complexity" evidence="20">
    <location>
        <begin position="958"/>
        <end position="970"/>
    </location>
</feature>
<dbReference type="PROSITE" id="PS50103">
    <property type="entry name" value="ZF_C3H1"/>
    <property type="match status" value="1"/>
</dbReference>
<dbReference type="Pfam" id="PF00560">
    <property type="entry name" value="LRR_1"/>
    <property type="match status" value="2"/>
</dbReference>
<keyword evidence="7 21" id="KW-0812">Transmembrane</keyword>
<feature type="compositionally biased region" description="Pro residues" evidence="20">
    <location>
        <begin position="1047"/>
        <end position="1070"/>
    </location>
</feature>
<evidence type="ECO:0000256" key="20">
    <source>
        <dbReference type="SAM" id="MobiDB-lite"/>
    </source>
</evidence>
<feature type="region of interest" description="Disordered" evidence="20">
    <location>
        <begin position="739"/>
        <end position="1087"/>
    </location>
</feature>
<keyword evidence="14 21" id="KW-0472">Membrane</keyword>
<dbReference type="AlphaFoldDB" id="A0AAP0MKB0"/>
<evidence type="ECO:0000256" key="5">
    <source>
        <dbReference type="ARBA" id="ARBA00022525"/>
    </source>
</evidence>
<feature type="compositionally biased region" description="Pro residues" evidence="20">
    <location>
        <begin position="805"/>
        <end position="831"/>
    </location>
</feature>
<dbReference type="EMBL" id="JBCGBO010000004">
    <property type="protein sequence ID" value="KAK9210678.1"/>
    <property type="molecule type" value="Genomic_DNA"/>
</dbReference>
<gene>
    <name evidence="23" type="ORF">WN944_003049</name>
</gene>
<dbReference type="FunFam" id="3.80.10.10:FF:000224">
    <property type="entry name" value="Leucine-rich repeat extensin-like protein 1"/>
    <property type="match status" value="1"/>
</dbReference>
<feature type="compositionally biased region" description="Pro residues" evidence="20">
    <location>
        <begin position="931"/>
        <end position="957"/>
    </location>
</feature>
<comment type="similarity">
    <text evidence="3">Belongs to the RLP family.</text>
</comment>
<dbReference type="Pfam" id="PF00642">
    <property type="entry name" value="zf-CCCH"/>
    <property type="match status" value="1"/>
</dbReference>
<evidence type="ECO:0000256" key="4">
    <source>
        <dbReference type="ARBA" id="ARBA00022512"/>
    </source>
</evidence>
<proteinExistence type="inferred from homology"/>
<keyword evidence="9" id="KW-0732">Signal</keyword>
<evidence type="ECO:0000256" key="1">
    <source>
        <dbReference type="ARBA" id="ARBA00004191"/>
    </source>
</evidence>
<evidence type="ECO:0000256" key="14">
    <source>
        <dbReference type="ARBA" id="ARBA00023136"/>
    </source>
</evidence>
<feature type="compositionally biased region" description="Low complexity" evidence="20">
    <location>
        <begin position="193"/>
        <end position="206"/>
    </location>
</feature>
<keyword evidence="8 19" id="KW-0479">Metal-binding</keyword>
<dbReference type="InterPro" id="IPR001611">
    <property type="entry name" value="Leu-rich_rpt"/>
</dbReference>
<evidence type="ECO:0000256" key="10">
    <source>
        <dbReference type="ARBA" id="ARBA00022737"/>
    </source>
</evidence>
<comment type="subcellular location">
    <subcellularLocation>
        <location evidence="2">Membrane</location>
        <topology evidence="2">Single-pass type I membrane protein</topology>
    </subcellularLocation>
    <subcellularLocation>
        <location evidence="1">Secreted</location>
        <location evidence="1">Cell wall</location>
    </subcellularLocation>
</comment>
<dbReference type="Gene3D" id="3.80.10.10">
    <property type="entry name" value="Ribonuclease Inhibitor"/>
    <property type="match status" value="1"/>
</dbReference>
<evidence type="ECO:0000256" key="7">
    <source>
        <dbReference type="ARBA" id="ARBA00022692"/>
    </source>
</evidence>
<organism evidence="23 24">
    <name type="scientific">Citrus x changshan-huyou</name>
    <dbReference type="NCBI Taxonomy" id="2935761"/>
    <lineage>
        <taxon>Eukaryota</taxon>
        <taxon>Viridiplantae</taxon>
        <taxon>Streptophyta</taxon>
        <taxon>Embryophyta</taxon>
        <taxon>Tracheophyta</taxon>
        <taxon>Spermatophyta</taxon>
        <taxon>Magnoliopsida</taxon>
        <taxon>eudicotyledons</taxon>
        <taxon>Gunneridae</taxon>
        <taxon>Pentapetalae</taxon>
        <taxon>rosids</taxon>
        <taxon>malvids</taxon>
        <taxon>Sapindales</taxon>
        <taxon>Rutaceae</taxon>
        <taxon>Aurantioideae</taxon>
        <taxon>Citrus</taxon>
    </lineage>
</organism>
<feature type="transmembrane region" description="Helical" evidence="21">
    <location>
        <begin position="388"/>
        <end position="406"/>
    </location>
</feature>
<dbReference type="SUPFAM" id="SSF52058">
    <property type="entry name" value="L domain-like"/>
    <property type="match status" value="1"/>
</dbReference>
<dbReference type="FunFam" id="3.80.10.10:FF:000041">
    <property type="entry name" value="LRR receptor-like serine/threonine-protein kinase ERECTA"/>
    <property type="match status" value="1"/>
</dbReference>
<reference evidence="23 24" key="1">
    <citation type="submission" date="2024-05" db="EMBL/GenBank/DDBJ databases">
        <title>Haplotype-resolved chromosome-level genome assembly of Huyou (Citrus changshanensis).</title>
        <authorList>
            <person name="Miao C."/>
            <person name="Chen W."/>
            <person name="Wu Y."/>
            <person name="Wang L."/>
            <person name="Zhao S."/>
            <person name="Grierson D."/>
            <person name="Xu C."/>
            <person name="Chen K."/>
        </authorList>
    </citation>
    <scope>NUCLEOTIDE SEQUENCE [LARGE SCALE GENOMIC DNA]</scope>
    <source>
        <strain evidence="23">01-14</strain>
        <tissue evidence="23">Leaf</tissue>
    </source>
</reference>
<dbReference type="SUPFAM" id="SSF90229">
    <property type="entry name" value="CCCH zinc finger"/>
    <property type="match status" value="1"/>
</dbReference>
<evidence type="ECO:0000256" key="9">
    <source>
        <dbReference type="ARBA" id="ARBA00022729"/>
    </source>
</evidence>
<feature type="compositionally biased region" description="Pro residues" evidence="20">
    <location>
        <begin position="999"/>
        <end position="1016"/>
    </location>
</feature>
<evidence type="ECO:0000256" key="16">
    <source>
        <dbReference type="ARBA" id="ARBA00023278"/>
    </source>
</evidence>
<dbReference type="GO" id="GO:0008270">
    <property type="term" value="F:zinc ion binding"/>
    <property type="evidence" value="ECO:0007669"/>
    <property type="project" value="UniProtKB-KW"/>
</dbReference>
<dbReference type="Pfam" id="PF13855">
    <property type="entry name" value="LRR_8"/>
    <property type="match status" value="1"/>
</dbReference>
<evidence type="ECO:0000256" key="15">
    <source>
        <dbReference type="ARBA" id="ARBA00023180"/>
    </source>
</evidence>
<keyword evidence="16" id="KW-0379">Hydroxylation</keyword>
<keyword evidence="13 21" id="KW-1133">Transmembrane helix</keyword>
<feature type="zinc finger region" description="C3H1-type" evidence="19">
    <location>
        <begin position="4"/>
        <end position="31"/>
    </location>
</feature>
<keyword evidence="4" id="KW-0134">Cell wall</keyword>
<evidence type="ECO:0000256" key="18">
    <source>
        <dbReference type="ARBA" id="ARBA00041871"/>
    </source>
</evidence>
<evidence type="ECO:0000313" key="23">
    <source>
        <dbReference type="EMBL" id="KAK9210678.1"/>
    </source>
</evidence>
<dbReference type="InterPro" id="IPR051582">
    <property type="entry name" value="LRR_extensin-like_regulator"/>
</dbReference>
<evidence type="ECO:0000256" key="12">
    <source>
        <dbReference type="ARBA" id="ARBA00022833"/>
    </source>
</evidence>
<feature type="domain" description="C3H1-type" evidence="22">
    <location>
        <begin position="4"/>
        <end position="31"/>
    </location>
</feature>
<dbReference type="SMART" id="SM00356">
    <property type="entry name" value="ZnF_C3H1"/>
    <property type="match status" value="1"/>
</dbReference>
<evidence type="ECO:0000256" key="2">
    <source>
        <dbReference type="ARBA" id="ARBA00004479"/>
    </source>
</evidence>
<feature type="region of interest" description="Disordered" evidence="20">
    <location>
        <begin position="193"/>
        <end position="212"/>
    </location>
</feature>
<feature type="transmembrane region" description="Helical" evidence="21">
    <location>
        <begin position="358"/>
        <end position="376"/>
    </location>
</feature>
<evidence type="ECO:0000256" key="21">
    <source>
        <dbReference type="SAM" id="Phobius"/>
    </source>
</evidence>
<keyword evidence="11 19" id="KW-0863">Zinc-finger</keyword>
<dbReference type="PANTHER" id="PTHR32093">
    <property type="entry name" value="LEUCINE-RICH REPEAT EXTENSIN-LIKE PROTEIN 3-RELATED"/>
    <property type="match status" value="1"/>
</dbReference>
<keyword evidence="12 19" id="KW-0862">Zinc</keyword>
<keyword evidence="6" id="KW-0433">Leucine-rich repeat</keyword>
<dbReference type="Pfam" id="PF08263">
    <property type="entry name" value="LRRNT_2"/>
    <property type="match status" value="1"/>
</dbReference>
<keyword evidence="17" id="KW-0961">Cell wall biogenesis/degradation</keyword>
<sequence length="1087" mass="118208">MMPYKKKDLCRNFQRGSCQYGERCKFLHVTQQQPNPFGFGVQNNPQSKGTNNYNFGNKQNQSKPFENKWTRFSPITGGGVPASRQPDNQPLSANHKCSDPDSCKRIIAEDFELERPLWKFTCYGHWKNAPCDIVGDISYEELRAAAYDDAKRGSSLHSIVERERNLLNSNLMKFDNLLRNPYTGPCNSALSSQSPFPAASPNAFSPTPQDSAAPSLSSFNQVGSLVNMGFGTRQELLLPFEFLLSCLCLFDNQFPPAQAIRSPFTSGMTSLSNNGVVGFGSNKISTPIFVTHNPLFGNPSSIPSGGPVSTSTAAEQATTNIQMVKNLQNGAVLGDTSVWLKVKWIPGEIPEEAPPDAFFLHASFFFLALPAAISYYHTTKPIMSFPRLFLILLLLSSTSSFFLFRICLAASPFPSHEDEELEIVVDPNLRFENPRLREAYIALQAWKAAIFSDPFNFTANWNGSDVCSYMGVFCARSPFNSPSLRVVASIDLNHADIAGYLPPEIGRLTDLAIFHINSNRFCGVVPSTFRRLKLLYEVDLSNNRFVGKFPKLFLSLPKLKYLDLRFNEFEGSVPSKLFDKDLDAIFLNDNRFQFGIPENLGNSPVSVLVFANNDLGGCIPGSIGKMGKTLNEIILMNDNLTGCLPPQIGMLKNLTVFDVSFNHLQGSLPSSIGNMKSLEQLNVAHNRFTGVIPSSVCQLPNLQNFTYSFNYFSGEPPSCTAAAGGGRMMVSNGTKNCIPGKADQRSSEECSSEAARPADCSKMQCGRGGGSGGSGWGGSPAPATSPRSSPPSSSSPPPPKRKPPVVKPVPAPRPANSPGPFIRPSPPPPPTSKSSPSTRSHPTPPPPANSPPKSFHSPPSPPPPPPTHKESPRTHLPPPPPPVYNVSPSPKHFPPPPSHYHNTPPPPTKKASPSTHYAPPPPPRFYYVPKQSPPPPPPVEYYPPPYQQHMAPPPPPGESAEVPAPSYFAYSPPPPPARDENPVAPATPGAPVEYYPPKKGNPPPAPEYYHASPPPSGCDIIPPSHHHNPPSWHHQTPPSPTYHSYAVPPPPSPSPPTPPPSPYDNTPLPPIIGVSYASPPPPVIPYY</sequence>
<keyword evidence="15" id="KW-0325">Glycoprotein</keyword>
<feature type="compositionally biased region" description="Gly residues" evidence="20">
    <location>
        <begin position="766"/>
        <end position="778"/>
    </location>
</feature>
<dbReference type="InterPro" id="IPR036855">
    <property type="entry name" value="Znf_CCCH_sf"/>
</dbReference>
<protein>
    <recommendedName>
        <fullName evidence="18">Cell wall hydroxyproline-rich glycoprotein</fullName>
    </recommendedName>
</protein>
<evidence type="ECO:0000313" key="24">
    <source>
        <dbReference type="Proteomes" id="UP001428341"/>
    </source>
</evidence>
<dbReference type="PRINTS" id="PR01217">
    <property type="entry name" value="PRICHEXTENSN"/>
</dbReference>
<feature type="compositionally biased region" description="Pro residues" evidence="20">
    <location>
        <begin position="891"/>
        <end position="908"/>
    </location>
</feature>
<keyword evidence="10" id="KW-0677">Repeat</keyword>
<evidence type="ECO:0000256" key="6">
    <source>
        <dbReference type="ARBA" id="ARBA00022614"/>
    </source>
</evidence>
<dbReference type="GO" id="GO:0016020">
    <property type="term" value="C:membrane"/>
    <property type="evidence" value="ECO:0007669"/>
    <property type="project" value="UniProtKB-SubCell"/>
</dbReference>
<dbReference type="Gene3D" id="4.10.1000.10">
    <property type="entry name" value="Zinc finger, CCCH-type"/>
    <property type="match status" value="1"/>
</dbReference>
<dbReference type="InterPro" id="IPR032675">
    <property type="entry name" value="LRR_dom_sf"/>
</dbReference>
<comment type="caution">
    <text evidence="23">The sequence shown here is derived from an EMBL/GenBank/DDBJ whole genome shotgun (WGS) entry which is preliminary data.</text>
</comment>
<feature type="compositionally biased region" description="Pro residues" evidence="20">
    <location>
        <begin position="1078"/>
        <end position="1087"/>
    </location>
</feature>
<keyword evidence="5" id="KW-0964">Secreted</keyword>
<accession>A0AAP0MKB0</accession>
<keyword evidence="24" id="KW-1185">Reference proteome</keyword>
<feature type="compositionally biased region" description="Low complexity" evidence="20">
    <location>
        <begin position="779"/>
        <end position="792"/>
    </location>
</feature>
<evidence type="ECO:0000256" key="8">
    <source>
        <dbReference type="ARBA" id="ARBA00022723"/>
    </source>
</evidence>
<name>A0AAP0MKB0_9ROSI</name>
<evidence type="ECO:0000256" key="3">
    <source>
        <dbReference type="ARBA" id="ARBA00009592"/>
    </source>
</evidence>